<dbReference type="Gene3D" id="3.90.420.10">
    <property type="entry name" value="Oxidoreductase, molybdopterin-binding domain"/>
    <property type="match status" value="1"/>
</dbReference>
<dbReference type="PRINTS" id="PR00407">
    <property type="entry name" value="EUMOPTERIN"/>
</dbReference>
<organism evidence="2 3">
    <name type="scientific">Somion occarium</name>
    <dbReference type="NCBI Taxonomy" id="3059160"/>
    <lineage>
        <taxon>Eukaryota</taxon>
        <taxon>Fungi</taxon>
        <taxon>Dikarya</taxon>
        <taxon>Basidiomycota</taxon>
        <taxon>Agaricomycotina</taxon>
        <taxon>Agaricomycetes</taxon>
        <taxon>Polyporales</taxon>
        <taxon>Cerrenaceae</taxon>
        <taxon>Somion</taxon>
    </lineage>
</organism>
<evidence type="ECO:0000259" key="1">
    <source>
        <dbReference type="Pfam" id="PF00174"/>
    </source>
</evidence>
<proteinExistence type="predicted"/>
<dbReference type="SUPFAM" id="SSF56524">
    <property type="entry name" value="Oxidoreductase molybdopterin-binding domain"/>
    <property type="match status" value="1"/>
</dbReference>
<dbReference type="InterPro" id="IPR008335">
    <property type="entry name" value="Mopterin_OxRdtase_euk"/>
</dbReference>
<sequence length="195" mass="22009">MVEAKHRDIEGVMWGESTVCNAKWGGARLRDMLLRAGVLGQNQDKLHVCFESHVAKCQEEDWFGSSIPLEKVLDVNGNVLLAYEVNDERLSPDHGHPFRIVVLGYSGVRWVKWADRISISAEESPNFYQKGYKVLPSYVMTYEEADKQSRLPLFQANPLSSVIAIAEIKSSTLHVMGYGGSGTRRTSRSRERQHT</sequence>
<gene>
    <name evidence="2" type="ORF">GFSPODELE1_LOCUS10827</name>
</gene>
<dbReference type="Pfam" id="PF00174">
    <property type="entry name" value="Oxidored_molyb"/>
    <property type="match status" value="1"/>
</dbReference>
<dbReference type="PANTHER" id="PTHR19372:SF7">
    <property type="entry name" value="SULFITE OXIDASE, MITOCHONDRIAL"/>
    <property type="match status" value="1"/>
</dbReference>
<dbReference type="InterPro" id="IPR000572">
    <property type="entry name" value="OxRdtase_Mopterin-bd_dom"/>
</dbReference>
<dbReference type="EMBL" id="OZ037952">
    <property type="protein sequence ID" value="CAL1716601.1"/>
    <property type="molecule type" value="Genomic_DNA"/>
</dbReference>
<dbReference type="PANTHER" id="PTHR19372">
    <property type="entry name" value="SULFITE REDUCTASE"/>
    <property type="match status" value="1"/>
</dbReference>
<accession>A0ABP1E993</accession>
<name>A0ABP1E993_9APHY</name>
<keyword evidence="3" id="KW-1185">Reference proteome</keyword>
<reference evidence="3" key="1">
    <citation type="submission" date="2024-04" db="EMBL/GenBank/DDBJ databases">
        <authorList>
            <person name="Shaw F."/>
            <person name="Minotto A."/>
        </authorList>
    </citation>
    <scope>NUCLEOTIDE SEQUENCE [LARGE SCALE GENOMIC DNA]</scope>
</reference>
<dbReference type="InterPro" id="IPR036374">
    <property type="entry name" value="OxRdtase_Mopterin-bd_sf"/>
</dbReference>
<evidence type="ECO:0000313" key="3">
    <source>
        <dbReference type="Proteomes" id="UP001497453"/>
    </source>
</evidence>
<dbReference type="Proteomes" id="UP001497453">
    <property type="component" value="Chromosome 9"/>
</dbReference>
<evidence type="ECO:0000313" key="2">
    <source>
        <dbReference type="EMBL" id="CAL1716601.1"/>
    </source>
</evidence>
<protein>
    <recommendedName>
        <fullName evidence="1">Oxidoreductase molybdopterin-binding domain-containing protein</fullName>
    </recommendedName>
</protein>
<feature type="domain" description="Oxidoreductase molybdopterin-binding" evidence="1">
    <location>
        <begin position="8"/>
        <end position="128"/>
    </location>
</feature>